<dbReference type="InterPro" id="IPR001270">
    <property type="entry name" value="ClpA/B"/>
</dbReference>
<dbReference type="InterPro" id="IPR003593">
    <property type="entry name" value="AAA+_ATPase"/>
</dbReference>
<dbReference type="GO" id="GO:0005524">
    <property type="term" value="F:ATP binding"/>
    <property type="evidence" value="ECO:0007669"/>
    <property type="project" value="UniProtKB-KW"/>
</dbReference>
<dbReference type="Pfam" id="PF13177">
    <property type="entry name" value="DNA_pol3_delta2"/>
    <property type="match status" value="1"/>
</dbReference>
<keyword evidence="2" id="KW-0479">Metal-binding</keyword>
<dbReference type="EC" id="2.7.7.7" evidence="8"/>
<dbReference type="Gene3D" id="3.30.300.180">
    <property type="match status" value="1"/>
</dbReference>
<keyword evidence="8" id="KW-0235">DNA replication</keyword>
<proteinExistence type="inferred from homology"/>
<evidence type="ECO:0000259" key="10">
    <source>
        <dbReference type="SMART" id="SM00382"/>
    </source>
</evidence>
<gene>
    <name evidence="8" type="primary">dnaX</name>
    <name evidence="11" type="ORF">A2Y68_00925</name>
</gene>
<keyword evidence="6 8" id="KW-0239">DNA-directed DNA polymerase</keyword>
<comment type="subunit">
    <text evidence="8">DNA polymerase III contains a core (composed of alpha, epsilon and theta chains) that associates with a tau subunit. This core dimerizes to form the POLIII' complex. PolIII' associates with the gamma complex (composed of gamma, delta, delta', psi and chi chains) and with the beta chain to form the complete DNA polymerase III complex.</text>
</comment>
<dbReference type="Pfam" id="PF22608">
    <property type="entry name" value="DNAX_ATPase_lid"/>
    <property type="match status" value="1"/>
</dbReference>
<keyword evidence="4" id="KW-0862">Zinc</keyword>
<keyword evidence="3 8" id="KW-0547">Nucleotide-binding</keyword>
<sequence>MITYYRKYRPQRIEELDIAEVRESLGRIVKAGKIPHAFLFSGPKGTGKTSAARIIAKIVNCKKPKSAPCNKCEECTSINRGANIDVVELDAASHRGIEDVRSLRDAVKLAPAKANKKVYIIDEVHMMTVEASNALLKTLEEPPEHVMFILATTNPEKLIETIRSRTTNIAFRKATTEEIVRSLSRVVKGEKIKIKPDGLAKIASGAGGSFRDAVKVLEQLVSEKRPLAADSIEEFLFQTKAIGVEGLIEILGRKDAKSALEEVARISARGVTISNLLEALISSLRVSLLGKVGIGSDNLKSFSKADVLILIKLFSRAQSEIKDAIIEELPLEIAMVEWCEDIEGNPQPVRPDPETKTSEPAAAPAKEQAPVGHAAIGSTLKAISEEIWRTILAQVKPINTSIEALLRAAKPIGYDGKVLTLGVYYRFHKERLEDTQHRRVLEDVAGGVLGTPIKVVCTLTEQEPRPKPQVVEEKTVLTEGEDKDIIKIAEEIFGN</sequence>
<dbReference type="PRINTS" id="PR00300">
    <property type="entry name" value="CLPPROTEASEA"/>
</dbReference>
<feature type="region of interest" description="Disordered" evidence="9">
    <location>
        <begin position="344"/>
        <end position="371"/>
    </location>
</feature>
<dbReference type="GO" id="GO:0003887">
    <property type="term" value="F:DNA-directed DNA polymerase activity"/>
    <property type="evidence" value="ECO:0007669"/>
    <property type="project" value="UniProtKB-KW"/>
</dbReference>
<dbReference type="PANTHER" id="PTHR11669">
    <property type="entry name" value="REPLICATION FACTOR C / DNA POLYMERASE III GAMMA-TAU SUBUNIT"/>
    <property type="match status" value="1"/>
</dbReference>
<dbReference type="GO" id="GO:0009360">
    <property type="term" value="C:DNA polymerase III complex"/>
    <property type="evidence" value="ECO:0007669"/>
    <property type="project" value="InterPro"/>
</dbReference>
<dbReference type="InterPro" id="IPR038454">
    <property type="entry name" value="DnaA_N_sf"/>
</dbReference>
<keyword evidence="8" id="KW-0548">Nucleotidyltransferase</keyword>
<organism evidence="11 12">
    <name type="scientific">Candidatus Woesebacteria bacterium RBG_13_46_13</name>
    <dbReference type="NCBI Taxonomy" id="1802479"/>
    <lineage>
        <taxon>Bacteria</taxon>
        <taxon>Candidatus Woeseibacteriota</taxon>
    </lineage>
</organism>
<evidence type="ECO:0000256" key="8">
    <source>
        <dbReference type="RuleBase" id="RU364063"/>
    </source>
</evidence>
<dbReference type="PANTHER" id="PTHR11669:SF0">
    <property type="entry name" value="PROTEIN STICHEL-LIKE 2"/>
    <property type="match status" value="1"/>
</dbReference>
<keyword evidence="5 8" id="KW-0067">ATP-binding</keyword>
<dbReference type="Proteomes" id="UP000176778">
    <property type="component" value="Unassembled WGS sequence"/>
</dbReference>
<comment type="function">
    <text evidence="8">DNA polymerase III is a complex, multichain enzyme responsible for most of the replicative synthesis in bacteria. This DNA polymerase also exhibits 3' to 5' exonuclease activity.</text>
</comment>
<dbReference type="EMBL" id="MGFR01000002">
    <property type="protein sequence ID" value="OGM09973.1"/>
    <property type="molecule type" value="Genomic_DNA"/>
</dbReference>
<evidence type="ECO:0000256" key="7">
    <source>
        <dbReference type="ARBA" id="ARBA00049244"/>
    </source>
</evidence>
<reference evidence="11 12" key="1">
    <citation type="journal article" date="2016" name="Nat. Commun.">
        <title>Thousands of microbial genomes shed light on interconnected biogeochemical processes in an aquifer system.</title>
        <authorList>
            <person name="Anantharaman K."/>
            <person name="Brown C.T."/>
            <person name="Hug L.A."/>
            <person name="Sharon I."/>
            <person name="Castelle C.J."/>
            <person name="Probst A.J."/>
            <person name="Thomas B.C."/>
            <person name="Singh A."/>
            <person name="Wilkins M.J."/>
            <person name="Karaoz U."/>
            <person name="Brodie E.L."/>
            <person name="Williams K.H."/>
            <person name="Hubbard S.S."/>
            <person name="Banfield J.F."/>
        </authorList>
    </citation>
    <scope>NUCLEOTIDE SEQUENCE [LARGE SCALE GENOMIC DNA]</scope>
</reference>
<evidence type="ECO:0000256" key="9">
    <source>
        <dbReference type="SAM" id="MobiDB-lite"/>
    </source>
</evidence>
<dbReference type="CDD" id="cd00009">
    <property type="entry name" value="AAA"/>
    <property type="match status" value="1"/>
</dbReference>
<dbReference type="SMART" id="SM00382">
    <property type="entry name" value="AAA"/>
    <property type="match status" value="1"/>
</dbReference>
<evidence type="ECO:0000313" key="11">
    <source>
        <dbReference type="EMBL" id="OGM09973.1"/>
    </source>
</evidence>
<dbReference type="Gene3D" id="1.10.8.60">
    <property type="match status" value="1"/>
</dbReference>
<dbReference type="GO" id="GO:0046872">
    <property type="term" value="F:metal ion binding"/>
    <property type="evidence" value="ECO:0007669"/>
    <property type="project" value="UniProtKB-KW"/>
</dbReference>
<evidence type="ECO:0000313" key="12">
    <source>
        <dbReference type="Proteomes" id="UP000176778"/>
    </source>
</evidence>
<dbReference type="STRING" id="1802479.A2Y68_00925"/>
<dbReference type="NCBIfam" id="TIGR02397">
    <property type="entry name" value="dnaX_nterm"/>
    <property type="match status" value="1"/>
</dbReference>
<comment type="caution">
    <text evidence="11">The sequence shown here is derived from an EMBL/GenBank/DDBJ whole genome shotgun (WGS) entry which is preliminary data.</text>
</comment>
<dbReference type="InterPro" id="IPR045085">
    <property type="entry name" value="HLD_clamp_pol_III_gamma_tau"/>
</dbReference>
<comment type="similarity">
    <text evidence="1 8">Belongs to the DnaX/STICHEL family.</text>
</comment>
<name>A0A1F7X509_9BACT</name>
<dbReference type="InterPro" id="IPR050238">
    <property type="entry name" value="DNA_Rep/Repair_Clamp_Loader"/>
</dbReference>
<protein>
    <recommendedName>
        <fullName evidence="8">DNA polymerase III subunit gamma/tau</fullName>
        <ecNumber evidence="8">2.7.7.7</ecNumber>
    </recommendedName>
</protein>
<comment type="catalytic activity">
    <reaction evidence="7 8">
        <text>DNA(n) + a 2'-deoxyribonucleoside 5'-triphosphate = DNA(n+1) + diphosphate</text>
        <dbReference type="Rhea" id="RHEA:22508"/>
        <dbReference type="Rhea" id="RHEA-COMP:17339"/>
        <dbReference type="Rhea" id="RHEA-COMP:17340"/>
        <dbReference type="ChEBI" id="CHEBI:33019"/>
        <dbReference type="ChEBI" id="CHEBI:61560"/>
        <dbReference type="ChEBI" id="CHEBI:173112"/>
        <dbReference type="EC" id="2.7.7.7"/>
    </reaction>
</comment>
<dbReference type="InterPro" id="IPR012763">
    <property type="entry name" value="DNA_pol_III_sug/sutau_N"/>
</dbReference>
<evidence type="ECO:0000256" key="2">
    <source>
        <dbReference type="ARBA" id="ARBA00022723"/>
    </source>
</evidence>
<dbReference type="SUPFAM" id="SSF52540">
    <property type="entry name" value="P-loop containing nucleoside triphosphate hydrolases"/>
    <property type="match status" value="1"/>
</dbReference>
<evidence type="ECO:0000256" key="3">
    <source>
        <dbReference type="ARBA" id="ARBA00022741"/>
    </source>
</evidence>
<dbReference type="InterPro" id="IPR048448">
    <property type="entry name" value="DnaX-like_C"/>
</dbReference>
<evidence type="ECO:0000256" key="5">
    <source>
        <dbReference type="ARBA" id="ARBA00022840"/>
    </source>
</evidence>
<dbReference type="InterPro" id="IPR027417">
    <property type="entry name" value="P-loop_NTPase"/>
</dbReference>
<dbReference type="AlphaFoldDB" id="A0A1F7X509"/>
<evidence type="ECO:0000256" key="4">
    <source>
        <dbReference type="ARBA" id="ARBA00022833"/>
    </source>
</evidence>
<keyword evidence="8" id="KW-0808">Transferase</keyword>
<feature type="compositionally biased region" description="Low complexity" evidence="9">
    <location>
        <begin position="359"/>
        <end position="370"/>
    </location>
</feature>
<evidence type="ECO:0000256" key="6">
    <source>
        <dbReference type="ARBA" id="ARBA00022932"/>
    </source>
</evidence>
<dbReference type="GO" id="GO:0006261">
    <property type="term" value="P:DNA-templated DNA replication"/>
    <property type="evidence" value="ECO:0007669"/>
    <property type="project" value="TreeGrafter"/>
</dbReference>
<evidence type="ECO:0000256" key="1">
    <source>
        <dbReference type="ARBA" id="ARBA00006360"/>
    </source>
</evidence>
<feature type="domain" description="AAA+ ATPase" evidence="10">
    <location>
        <begin position="34"/>
        <end position="175"/>
    </location>
</feature>
<accession>A0A1F7X509</accession>
<dbReference type="Gene3D" id="3.40.50.300">
    <property type="entry name" value="P-loop containing nucleotide triphosphate hydrolases"/>
    <property type="match status" value="1"/>
</dbReference>
<dbReference type="Pfam" id="PF20964">
    <property type="entry name" value="DnaX_C"/>
    <property type="match status" value="1"/>
</dbReference>